<comment type="subcellular location">
    <subcellularLocation>
        <location evidence="1">Mitochondrion</location>
    </subcellularLocation>
</comment>
<gene>
    <name evidence="5" type="ORF">NLI96_g8121</name>
</gene>
<keyword evidence="6" id="KW-1185">Reference proteome</keyword>
<reference evidence="5" key="1">
    <citation type="submission" date="2022-07" db="EMBL/GenBank/DDBJ databases">
        <title>Genome Sequence of Physisporinus lineatus.</title>
        <authorList>
            <person name="Buettner E."/>
        </authorList>
    </citation>
    <scope>NUCLEOTIDE SEQUENCE</scope>
    <source>
        <strain evidence="5">VT162</strain>
    </source>
</reference>
<feature type="compositionally biased region" description="Polar residues" evidence="4">
    <location>
        <begin position="77"/>
        <end position="88"/>
    </location>
</feature>
<keyword evidence="2" id="KW-0809">Transit peptide</keyword>
<dbReference type="InterPro" id="IPR032710">
    <property type="entry name" value="NTF2-like_dom_sf"/>
</dbReference>
<keyword evidence="3" id="KW-0496">Mitochondrion</keyword>
<evidence type="ECO:0008006" key="7">
    <source>
        <dbReference type="Google" id="ProtNLM"/>
    </source>
</evidence>
<comment type="caution">
    <text evidence="5">The sequence shown here is derived from an EMBL/GenBank/DDBJ whole genome shotgun (WGS) entry which is preliminary data.</text>
</comment>
<proteinExistence type="predicted"/>
<feature type="region of interest" description="Disordered" evidence="4">
    <location>
        <begin position="67"/>
        <end position="110"/>
    </location>
</feature>
<dbReference type="AlphaFoldDB" id="A0AAD5V2N1"/>
<evidence type="ECO:0000313" key="6">
    <source>
        <dbReference type="Proteomes" id="UP001212997"/>
    </source>
</evidence>
<dbReference type="EMBL" id="JANAWD010000356">
    <property type="protein sequence ID" value="KAJ3480764.1"/>
    <property type="molecule type" value="Genomic_DNA"/>
</dbReference>
<dbReference type="GO" id="GO:0005739">
    <property type="term" value="C:mitochondrion"/>
    <property type="evidence" value="ECO:0007669"/>
    <property type="project" value="UniProtKB-SubCell"/>
</dbReference>
<dbReference type="PANTHER" id="PTHR28554">
    <property type="entry name" value="39S RIBOSOMAL PROTEIN L45, MITOCHONDRIAL"/>
    <property type="match status" value="1"/>
</dbReference>
<dbReference type="PANTHER" id="PTHR28554:SF1">
    <property type="entry name" value="LARGE RIBOSOMAL SUBUNIT PROTEIN ML45"/>
    <property type="match status" value="1"/>
</dbReference>
<evidence type="ECO:0000256" key="2">
    <source>
        <dbReference type="ARBA" id="ARBA00022946"/>
    </source>
</evidence>
<protein>
    <recommendedName>
        <fullName evidence="7">Tim44-like domain-containing protein</fullName>
    </recommendedName>
</protein>
<sequence>MPHHRSSSDLVQQRQKLSSTDPLAVLATYSSKAAGMYAQSWRRIDSVFRNSGGFSIVRRCYTTRTVLQKTDKKHPHTQSTTEPSSSNVKRGKRSSKTSEKQNEIGQMTNEERLKELEMVSAIEHLAPFDVWAAPVNTFGEMGASILDHVRAFFATQGNWFRNVIALYRMATENAFPGVKVKNRISTPLFSVQSTPWLVPFRQTTLDTYKRIQQAIASGDDKTIKRLTAADYQSQQLKFIRGQDSSKVYVWKFHGEKKPCKVVSIRAVQAHLGSEEPKIGNRLLVQALVKFDTMQSLQVYSKRGALLQGDETPKNVVEYLVFQKRMWYDAPWVVRDRLYEGIEAKVSTSA</sequence>
<name>A0AAD5V2N1_9APHY</name>
<organism evidence="5 6">
    <name type="scientific">Meripilus lineatus</name>
    <dbReference type="NCBI Taxonomy" id="2056292"/>
    <lineage>
        <taxon>Eukaryota</taxon>
        <taxon>Fungi</taxon>
        <taxon>Dikarya</taxon>
        <taxon>Basidiomycota</taxon>
        <taxon>Agaricomycotina</taxon>
        <taxon>Agaricomycetes</taxon>
        <taxon>Polyporales</taxon>
        <taxon>Meripilaceae</taxon>
        <taxon>Meripilus</taxon>
    </lineage>
</organism>
<evidence type="ECO:0000256" key="1">
    <source>
        <dbReference type="ARBA" id="ARBA00004173"/>
    </source>
</evidence>
<evidence type="ECO:0000256" key="3">
    <source>
        <dbReference type="ARBA" id="ARBA00023128"/>
    </source>
</evidence>
<evidence type="ECO:0000256" key="4">
    <source>
        <dbReference type="SAM" id="MobiDB-lite"/>
    </source>
</evidence>
<dbReference type="Proteomes" id="UP001212997">
    <property type="component" value="Unassembled WGS sequence"/>
</dbReference>
<accession>A0AAD5V2N1</accession>
<dbReference type="Gene3D" id="3.10.450.240">
    <property type="match status" value="1"/>
</dbReference>
<dbReference type="InterPro" id="IPR051975">
    <property type="entry name" value="mtLSU_mL45"/>
</dbReference>
<evidence type="ECO:0000313" key="5">
    <source>
        <dbReference type="EMBL" id="KAJ3480764.1"/>
    </source>
</evidence>
<dbReference type="SUPFAM" id="SSF54427">
    <property type="entry name" value="NTF2-like"/>
    <property type="match status" value="1"/>
</dbReference>